<evidence type="ECO:0000256" key="2">
    <source>
        <dbReference type="SAM" id="MobiDB-lite"/>
    </source>
</evidence>
<evidence type="ECO:0000259" key="3">
    <source>
        <dbReference type="SMART" id="SM00637"/>
    </source>
</evidence>
<dbReference type="Gene3D" id="2.60.40.290">
    <property type="match status" value="1"/>
</dbReference>
<dbReference type="SUPFAM" id="SSF49384">
    <property type="entry name" value="Carbohydrate-binding domain"/>
    <property type="match status" value="1"/>
</dbReference>
<dbReference type="Pfam" id="PF00553">
    <property type="entry name" value="CBM_2"/>
    <property type="match status" value="1"/>
</dbReference>
<sequence>MSNHNGIIDVSISTTATELEELIGSAPQNTILKLEAGHYVFDDAITIARSDISLVGAGSGQTTLTFSNAALDRNDDYGIRVDGSENETIGSLQSALDEGERLLTLGQDHGLKPGDSVRLWQDNDDAFFEEIGDTSWRKQQYAELRTSMAKVAAVDGGTVTLDRGVHFGFDAGKTQVERLDTVNGVTLEGFSIGFELGIPDKATFENTLDELTGYQAVSLDGTVDSRLSDIQVVNGPSKAFHIARSLDSVVDGIEAHGAFNKGSGGNGYAYELRESYDGTFTGLEDTGMRHGLLFASWRSSVGNDIEVASTDRDINFHGGRDHGNSVHVLESIRDPEADEMSTTLWVNSGGESFGAITDASANQVSFDYVIGSRRDDTLQGSDDGVYLDGGLGHDHLTGGVGDDILQGGPGNHGYDGDDVLDGGDGNDTALYLQSYDAFDIVIAEDGEVTIRGESGTDTLVNMERAVFADGTHLDLGTGEVTSGEPMSIPTPADILGDSTTTTTEESTTTSGDSTTTTEDSTQTEAEADITITGNVTSEWSSGYVAEIFVENTSESDIVDPVASFSLPADIDTLWNGELSESDGGYQVSDDESNTLTPGEVWRFSYKAYGEDQSLPETVAVRGADGQDLEVQLLGMNGTQVDDVPA</sequence>
<dbReference type="EMBL" id="JBHRUG010000002">
    <property type="protein sequence ID" value="MFC3282382.1"/>
    <property type="molecule type" value="Genomic_DNA"/>
</dbReference>
<dbReference type="SUPFAM" id="SSF51120">
    <property type="entry name" value="beta-Roll"/>
    <property type="match status" value="1"/>
</dbReference>
<dbReference type="SUPFAM" id="SSF51126">
    <property type="entry name" value="Pectin lyase-like"/>
    <property type="match status" value="1"/>
</dbReference>
<dbReference type="Proteomes" id="UP001595579">
    <property type="component" value="Unassembled WGS sequence"/>
</dbReference>
<dbReference type="InterPro" id="IPR001343">
    <property type="entry name" value="Hemolysn_Ca-bd"/>
</dbReference>
<evidence type="ECO:0000313" key="5">
    <source>
        <dbReference type="Proteomes" id="UP001595579"/>
    </source>
</evidence>
<dbReference type="Gene3D" id="2.150.10.10">
    <property type="entry name" value="Serralysin-like metalloprotease, C-terminal"/>
    <property type="match status" value="1"/>
</dbReference>
<feature type="domain" description="CBM2" evidence="3">
    <location>
        <begin position="529"/>
        <end position="619"/>
    </location>
</feature>
<keyword evidence="1" id="KW-0106">Calcium</keyword>
<accession>A0ABV7LIP1</accession>
<dbReference type="RefSeq" id="WP_386771076.1">
    <property type="nucleotide sequence ID" value="NZ_JBHRUG010000002.1"/>
</dbReference>
<dbReference type="InterPro" id="IPR011050">
    <property type="entry name" value="Pectin_lyase_fold/virulence"/>
</dbReference>
<dbReference type="PRINTS" id="PR00313">
    <property type="entry name" value="CABNDNGRPT"/>
</dbReference>
<feature type="compositionally biased region" description="Low complexity" evidence="2">
    <location>
        <begin position="496"/>
        <end position="524"/>
    </location>
</feature>
<reference evidence="5" key="1">
    <citation type="journal article" date="2019" name="Int. J. Syst. Evol. Microbiol.">
        <title>The Global Catalogue of Microorganisms (GCM) 10K type strain sequencing project: providing services to taxonomists for standard genome sequencing and annotation.</title>
        <authorList>
            <consortium name="The Broad Institute Genomics Platform"/>
            <consortium name="The Broad Institute Genome Sequencing Center for Infectious Disease"/>
            <person name="Wu L."/>
            <person name="Ma J."/>
        </authorList>
    </citation>
    <scope>NUCLEOTIDE SEQUENCE [LARGE SCALE GENOMIC DNA]</scope>
    <source>
        <strain evidence="5">CECT 7698</strain>
    </source>
</reference>
<dbReference type="InterPro" id="IPR001919">
    <property type="entry name" value="CBD2"/>
</dbReference>
<dbReference type="InterPro" id="IPR008965">
    <property type="entry name" value="CBM2/CBM3_carb-bd_dom_sf"/>
</dbReference>
<gene>
    <name evidence="4" type="ORF">ACFOEV_02000</name>
</gene>
<keyword evidence="5" id="KW-1185">Reference proteome</keyword>
<organism evidence="4 5">
    <name type="scientific">Litchfieldella rifensis</name>
    <dbReference type="NCBI Taxonomy" id="762643"/>
    <lineage>
        <taxon>Bacteria</taxon>
        <taxon>Pseudomonadati</taxon>
        <taxon>Pseudomonadota</taxon>
        <taxon>Gammaproteobacteria</taxon>
        <taxon>Oceanospirillales</taxon>
        <taxon>Halomonadaceae</taxon>
        <taxon>Litchfieldella</taxon>
    </lineage>
</organism>
<proteinExistence type="predicted"/>
<feature type="region of interest" description="Disordered" evidence="2">
    <location>
        <begin position="478"/>
        <end position="525"/>
    </location>
</feature>
<dbReference type="Pfam" id="PF00353">
    <property type="entry name" value="HemolysinCabind"/>
    <property type="match status" value="3"/>
</dbReference>
<name>A0ABV7LIP1_9GAMM</name>
<evidence type="ECO:0000256" key="1">
    <source>
        <dbReference type="ARBA" id="ARBA00022837"/>
    </source>
</evidence>
<dbReference type="InterPro" id="IPR011049">
    <property type="entry name" value="Serralysin-like_metalloprot_C"/>
</dbReference>
<dbReference type="InterPro" id="IPR012291">
    <property type="entry name" value="CBM2_carb-bd_dom_sf"/>
</dbReference>
<dbReference type="SMART" id="SM00637">
    <property type="entry name" value="CBD_II"/>
    <property type="match status" value="1"/>
</dbReference>
<comment type="caution">
    <text evidence="4">The sequence shown here is derived from an EMBL/GenBank/DDBJ whole genome shotgun (WGS) entry which is preliminary data.</text>
</comment>
<protein>
    <submittedName>
        <fullName evidence="4">Cellulose binding domain-containing protein</fullName>
    </submittedName>
</protein>
<evidence type="ECO:0000313" key="4">
    <source>
        <dbReference type="EMBL" id="MFC3282382.1"/>
    </source>
</evidence>